<dbReference type="NCBIfam" id="TIGR00255">
    <property type="entry name" value="YicC/YloC family endoribonuclease"/>
    <property type="match status" value="1"/>
</dbReference>
<protein>
    <submittedName>
        <fullName evidence="8">YicC family protein</fullName>
    </submittedName>
</protein>
<dbReference type="AlphaFoldDB" id="A0AAU7DI68"/>
<dbReference type="InterPro" id="IPR005229">
    <property type="entry name" value="YicC/YloC-like"/>
</dbReference>
<accession>A0AAU7DI68</accession>
<evidence type="ECO:0000259" key="6">
    <source>
        <dbReference type="Pfam" id="PF03755"/>
    </source>
</evidence>
<evidence type="ECO:0000256" key="1">
    <source>
        <dbReference type="ARBA" id="ARBA00001968"/>
    </source>
</evidence>
<comment type="similarity">
    <text evidence="5">Belongs to the YicC/YloC family.</text>
</comment>
<evidence type="ECO:0000313" key="8">
    <source>
        <dbReference type="EMBL" id="XBH16772.1"/>
    </source>
</evidence>
<dbReference type="PANTHER" id="PTHR30636">
    <property type="entry name" value="UPF0701 PROTEIN YICC"/>
    <property type="match status" value="1"/>
</dbReference>
<evidence type="ECO:0000256" key="2">
    <source>
        <dbReference type="ARBA" id="ARBA00022722"/>
    </source>
</evidence>
<dbReference type="GO" id="GO:0004521">
    <property type="term" value="F:RNA endonuclease activity"/>
    <property type="evidence" value="ECO:0007669"/>
    <property type="project" value="InterPro"/>
</dbReference>
<keyword evidence="3" id="KW-0255">Endonuclease</keyword>
<evidence type="ECO:0000256" key="4">
    <source>
        <dbReference type="ARBA" id="ARBA00022801"/>
    </source>
</evidence>
<reference evidence="8" key="1">
    <citation type="submission" date="2023-03" db="EMBL/GenBank/DDBJ databases">
        <title>Edaphobacter sp.</title>
        <authorList>
            <person name="Huber K.J."/>
            <person name="Papendorf J."/>
            <person name="Pilke C."/>
            <person name="Bunk B."/>
            <person name="Sproeer C."/>
            <person name="Pester M."/>
        </authorList>
    </citation>
    <scope>NUCLEOTIDE SEQUENCE</scope>
    <source>
        <strain evidence="8">DSM 110680</strain>
    </source>
</reference>
<dbReference type="InterPro" id="IPR013551">
    <property type="entry name" value="YicC-like_C"/>
</dbReference>
<keyword evidence="4" id="KW-0378">Hydrolase</keyword>
<feature type="domain" description="Endoribonuclease YicC-like C-terminal" evidence="7">
    <location>
        <begin position="177"/>
        <end position="299"/>
    </location>
</feature>
<dbReference type="PANTHER" id="PTHR30636:SF3">
    <property type="entry name" value="UPF0701 PROTEIN YICC"/>
    <property type="match status" value="1"/>
</dbReference>
<dbReference type="GO" id="GO:0016787">
    <property type="term" value="F:hydrolase activity"/>
    <property type="evidence" value="ECO:0007669"/>
    <property type="project" value="UniProtKB-KW"/>
</dbReference>
<dbReference type="RefSeq" id="WP_348262000.1">
    <property type="nucleotide sequence ID" value="NZ_CP121196.1"/>
</dbReference>
<feature type="domain" description="Endoribonuclease YicC-like N-terminal" evidence="6">
    <location>
        <begin position="3"/>
        <end position="159"/>
    </location>
</feature>
<sequence length="299" mass="33653">MPIYSMTGFARTQVRVHDQLAYTLSVKSVNHRFLDIQLRLPAGLDALEMELRRVLKESLLRGHVELTLSVDRSTQQKSGYNREMVAGYLDAFKQASKEFRLKGEPDLNVALRMPGALQSEVRSNTEEDVSTLTESAMREIGPLLEELKIMRAREGESLEAILRACLTRLAESVEGVASLRPEVEQRYQERLTQRLIAATGNEFNRQRLLEEVAVLVDHSDISEELERMHTHIGHFRELLTAGGEVGKKLDFLLQEMNREANTLLSKTGGVGGKGTRITELGLAMKADIEKAREQVQNAE</sequence>
<name>A0AAU7DI68_9BACT</name>
<proteinExistence type="inferred from homology"/>
<dbReference type="Pfam" id="PF03755">
    <property type="entry name" value="YicC-like_N"/>
    <property type="match status" value="1"/>
</dbReference>
<evidence type="ECO:0000256" key="5">
    <source>
        <dbReference type="ARBA" id="ARBA00035648"/>
    </source>
</evidence>
<organism evidence="8">
    <name type="scientific">Telmatobacter sp. DSM 110680</name>
    <dbReference type="NCBI Taxonomy" id="3036704"/>
    <lineage>
        <taxon>Bacteria</taxon>
        <taxon>Pseudomonadati</taxon>
        <taxon>Acidobacteriota</taxon>
        <taxon>Terriglobia</taxon>
        <taxon>Terriglobales</taxon>
        <taxon>Acidobacteriaceae</taxon>
        <taxon>Telmatobacter</taxon>
    </lineage>
</organism>
<dbReference type="Pfam" id="PF08340">
    <property type="entry name" value="YicC-like_C"/>
    <property type="match status" value="1"/>
</dbReference>
<comment type="cofactor">
    <cofactor evidence="1">
        <name>a divalent metal cation</name>
        <dbReference type="ChEBI" id="CHEBI:60240"/>
    </cofactor>
</comment>
<dbReference type="EMBL" id="CP121196">
    <property type="protein sequence ID" value="XBH16772.1"/>
    <property type="molecule type" value="Genomic_DNA"/>
</dbReference>
<evidence type="ECO:0000256" key="3">
    <source>
        <dbReference type="ARBA" id="ARBA00022759"/>
    </source>
</evidence>
<gene>
    <name evidence="8" type="ORF">P8935_19625</name>
</gene>
<dbReference type="InterPro" id="IPR013527">
    <property type="entry name" value="YicC-like_N"/>
</dbReference>
<evidence type="ECO:0000259" key="7">
    <source>
        <dbReference type="Pfam" id="PF08340"/>
    </source>
</evidence>
<keyword evidence="2" id="KW-0540">Nuclease</keyword>